<organism evidence="2 3">
    <name type="scientific">Thelohanellus kitauei</name>
    <name type="common">Myxosporean</name>
    <dbReference type="NCBI Taxonomy" id="669202"/>
    <lineage>
        <taxon>Eukaryota</taxon>
        <taxon>Metazoa</taxon>
        <taxon>Cnidaria</taxon>
        <taxon>Myxozoa</taxon>
        <taxon>Myxosporea</taxon>
        <taxon>Bivalvulida</taxon>
        <taxon>Platysporina</taxon>
        <taxon>Myxobolidae</taxon>
        <taxon>Thelohanellus</taxon>
    </lineage>
</organism>
<evidence type="ECO:0000313" key="3">
    <source>
        <dbReference type="Proteomes" id="UP000031668"/>
    </source>
</evidence>
<feature type="domain" description="ISXO2-like transposase" evidence="1">
    <location>
        <begin position="1"/>
        <end position="114"/>
    </location>
</feature>
<protein>
    <recommendedName>
        <fullName evidence="1">ISXO2-like transposase domain-containing protein</fullName>
    </recommendedName>
</protein>
<comment type="caution">
    <text evidence="2">The sequence shown here is derived from an EMBL/GenBank/DDBJ whole genome shotgun (WGS) entry which is preliminary data.</text>
</comment>
<dbReference type="Pfam" id="PF12762">
    <property type="entry name" value="DDE_Tnp_IS1595"/>
    <property type="match status" value="1"/>
</dbReference>
<evidence type="ECO:0000313" key="2">
    <source>
        <dbReference type="EMBL" id="KII69244.1"/>
    </source>
</evidence>
<evidence type="ECO:0000259" key="1">
    <source>
        <dbReference type="SMART" id="SM01126"/>
    </source>
</evidence>
<sequence>MYGHWIFGGYERSTQKVFVVQVLDPTRESVFSVINESIEPGAIIMSDFWKSYRTLDERGFEHLCSNHSVKFVDSDTGAHTKGMERVSRYIRSKILRYGTRQYHADGYLAQFILKMKYPVKTGRVHQFVMAIYSLYLPPKKYLLTRCDSIISSLF</sequence>
<gene>
    <name evidence="2" type="ORF">RF11_04017</name>
</gene>
<keyword evidence="3" id="KW-1185">Reference proteome</keyword>
<dbReference type="InterPro" id="IPR024445">
    <property type="entry name" value="Tnp_ISXO2-like"/>
</dbReference>
<dbReference type="Proteomes" id="UP000031668">
    <property type="component" value="Unassembled WGS sequence"/>
</dbReference>
<dbReference type="PANTHER" id="PTHR47163">
    <property type="entry name" value="DDE_TNP_IS1595 DOMAIN-CONTAINING PROTEIN"/>
    <property type="match status" value="1"/>
</dbReference>
<dbReference type="SMART" id="SM01126">
    <property type="entry name" value="DDE_Tnp_IS1595"/>
    <property type="match status" value="1"/>
</dbReference>
<dbReference type="AlphaFoldDB" id="A0A0C2IV42"/>
<dbReference type="OrthoDB" id="6611384at2759"/>
<dbReference type="InterPro" id="IPR053164">
    <property type="entry name" value="IS1016-like_transposase"/>
</dbReference>
<proteinExistence type="predicted"/>
<reference evidence="2 3" key="1">
    <citation type="journal article" date="2014" name="Genome Biol. Evol.">
        <title>The genome of the myxosporean Thelohanellus kitauei shows adaptations to nutrient acquisition within its fish host.</title>
        <authorList>
            <person name="Yang Y."/>
            <person name="Xiong J."/>
            <person name="Zhou Z."/>
            <person name="Huo F."/>
            <person name="Miao W."/>
            <person name="Ran C."/>
            <person name="Liu Y."/>
            <person name="Zhang J."/>
            <person name="Feng J."/>
            <person name="Wang M."/>
            <person name="Wang M."/>
            <person name="Wang L."/>
            <person name="Yao B."/>
        </authorList>
    </citation>
    <scope>NUCLEOTIDE SEQUENCE [LARGE SCALE GENOMIC DNA]</scope>
    <source>
        <strain evidence="2">Wuqing</strain>
    </source>
</reference>
<accession>A0A0C2IV42</accession>
<dbReference type="PANTHER" id="PTHR47163:SF2">
    <property type="entry name" value="SI:DKEY-17M8.2"/>
    <property type="match status" value="1"/>
</dbReference>
<name>A0A0C2IV42_THEKT</name>
<dbReference type="EMBL" id="JWZT01002504">
    <property type="protein sequence ID" value="KII69244.1"/>
    <property type="molecule type" value="Genomic_DNA"/>
</dbReference>